<gene>
    <name evidence="3" type="ORF">NWF35_06370</name>
</gene>
<proteinExistence type="predicted"/>
<reference evidence="3" key="1">
    <citation type="submission" date="2022-08" db="EMBL/GenBank/DDBJ databases">
        <title>Polycladomyces zharkentsis sp. nov., a novel thermophilic CMC and starch-degrading bacterium isolated from a geothermal spring in Kazakhstan.</title>
        <authorList>
            <person name="Mashzhan A."/>
            <person name="Kistaubaeva A."/>
            <person name="Javier-Lopez R."/>
            <person name="Birkeland N.-K."/>
        </authorList>
    </citation>
    <scope>NUCLEOTIDE SEQUENCE</scope>
    <source>
        <strain evidence="3">KSR 13</strain>
    </source>
</reference>
<keyword evidence="2" id="KW-0732">Signal</keyword>
<sequence>MAVLMLSIILLMNLFPLTALAAGPEIHPPEITPPDIKAPTFTPPEVTNPEVNSQDPNHGNGSNPTSGTEGQPPNVHPWDAMKYTLKIALGGFLETMDSIFEKNGGNPQPKDVIWGTLTYGYSLYSGTSTVVPPPKDSYEFLLSNLTEAGKKIWNISSYFKSPKEILQAIKNLKSVGGFGNLKNGGMMKFLNTITKVPKPLAKFTPALSIINGGVATVDMVKNLYQWGHTGDASKGWSAMANFGDVLTPAAPWVAVACPPAGAALAIGGTVLWAVGTYKANATNFKKGAKKLLNKGKELWNRGKSFLKGLFG</sequence>
<dbReference type="EMBL" id="JANRHH010000029">
    <property type="protein sequence ID" value="MDN4593532.1"/>
    <property type="molecule type" value="Genomic_DNA"/>
</dbReference>
<name>A0ABT8ILC7_9BACL</name>
<keyword evidence="4" id="KW-1185">Reference proteome</keyword>
<evidence type="ECO:0000313" key="3">
    <source>
        <dbReference type="EMBL" id="MDN4593532.1"/>
    </source>
</evidence>
<evidence type="ECO:0000256" key="2">
    <source>
        <dbReference type="SAM" id="SignalP"/>
    </source>
</evidence>
<evidence type="ECO:0000313" key="4">
    <source>
        <dbReference type="Proteomes" id="UP001174196"/>
    </source>
</evidence>
<organism evidence="3 4">
    <name type="scientific">Polycladomyces subterraneus</name>
    <dbReference type="NCBI Taxonomy" id="1016997"/>
    <lineage>
        <taxon>Bacteria</taxon>
        <taxon>Bacillati</taxon>
        <taxon>Bacillota</taxon>
        <taxon>Bacilli</taxon>
        <taxon>Bacillales</taxon>
        <taxon>Thermoactinomycetaceae</taxon>
        <taxon>Polycladomyces</taxon>
    </lineage>
</organism>
<feature type="compositionally biased region" description="Polar residues" evidence="1">
    <location>
        <begin position="49"/>
        <end position="71"/>
    </location>
</feature>
<feature type="signal peptide" evidence="2">
    <location>
        <begin position="1"/>
        <end position="21"/>
    </location>
</feature>
<feature type="region of interest" description="Disordered" evidence="1">
    <location>
        <begin position="30"/>
        <end position="75"/>
    </location>
</feature>
<comment type="caution">
    <text evidence="3">The sequence shown here is derived from an EMBL/GenBank/DDBJ whole genome shotgun (WGS) entry which is preliminary data.</text>
</comment>
<feature type="chain" id="PRO_5047099444" evidence="2">
    <location>
        <begin position="22"/>
        <end position="311"/>
    </location>
</feature>
<dbReference type="Proteomes" id="UP001174196">
    <property type="component" value="Unassembled WGS sequence"/>
</dbReference>
<evidence type="ECO:0000256" key="1">
    <source>
        <dbReference type="SAM" id="MobiDB-lite"/>
    </source>
</evidence>
<dbReference type="RefSeq" id="WP_301238245.1">
    <property type="nucleotide sequence ID" value="NZ_JANRHH010000029.1"/>
</dbReference>
<protein>
    <submittedName>
        <fullName evidence="3">Uncharacterized protein</fullName>
    </submittedName>
</protein>
<accession>A0ABT8ILC7</accession>